<accession>A0A382L2L7</accession>
<dbReference type="Gene3D" id="1.20.1250.20">
    <property type="entry name" value="MFS general substrate transporter like domains"/>
    <property type="match status" value="1"/>
</dbReference>
<feature type="transmembrane region" description="Helical" evidence="6">
    <location>
        <begin position="250"/>
        <end position="269"/>
    </location>
</feature>
<evidence type="ECO:0000256" key="2">
    <source>
        <dbReference type="ARBA" id="ARBA00022448"/>
    </source>
</evidence>
<evidence type="ECO:0000259" key="7">
    <source>
        <dbReference type="PROSITE" id="PS50850"/>
    </source>
</evidence>
<keyword evidence="4 6" id="KW-1133">Transmembrane helix</keyword>
<reference evidence="8" key="1">
    <citation type="submission" date="2018-05" db="EMBL/GenBank/DDBJ databases">
        <authorList>
            <person name="Lanie J.A."/>
            <person name="Ng W.-L."/>
            <person name="Kazmierczak K.M."/>
            <person name="Andrzejewski T.M."/>
            <person name="Davidsen T.M."/>
            <person name="Wayne K.J."/>
            <person name="Tettelin H."/>
            <person name="Glass J.I."/>
            <person name="Rusch D."/>
            <person name="Podicherti R."/>
            <person name="Tsui H.-C.T."/>
            <person name="Winkler M.E."/>
        </authorList>
    </citation>
    <scope>NUCLEOTIDE SEQUENCE</scope>
</reference>
<dbReference type="SUPFAM" id="SSF103473">
    <property type="entry name" value="MFS general substrate transporter"/>
    <property type="match status" value="1"/>
</dbReference>
<dbReference type="Pfam" id="PF07690">
    <property type="entry name" value="MFS_1"/>
    <property type="match status" value="1"/>
</dbReference>
<dbReference type="AlphaFoldDB" id="A0A382L2L7"/>
<dbReference type="GO" id="GO:0016020">
    <property type="term" value="C:membrane"/>
    <property type="evidence" value="ECO:0007669"/>
    <property type="project" value="UniProtKB-SubCell"/>
</dbReference>
<dbReference type="PANTHER" id="PTHR12778">
    <property type="entry name" value="SOLUTE CARRIER FAMILY 33 ACETYL-COA TRANSPORTER -RELATED"/>
    <property type="match status" value="1"/>
</dbReference>
<dbReference type="InterPro" id="IPR036259">
    <property type="entry name" value="MFS_trans_sf"/>
</dbReference>
<evidence type="ECO:0000313" key="8">
    <source>
        <dbReference type="EMBL" id="SVC29121.1"/>
    </source>
</evidence>
<proteinExistence type="predicted"/>
<dbReference type="InterPro" id="IPR011701">
    <property type="entry name" value="MFS"/>
</dbReference>
<gene>
    <name evidence="8" type="ORF">METZ01_LOCUS281975</name>
</gene>
<keyword evidence="5 6" id="KW-0472">Membrane</keyword>
<dbReference type="InterPro" id="IPR004752">
    <property type="entry name" value="AmpG_permease/AT-1"/>
</dbReference>
<protein>
    <recommendedName>
        <fullName evidence="7">Major facilitator superfamily (MFS) profile domain-containing protein</fullName>
    </recommendedName>
</protein>
<feature type="transmembrane region" description="Helical" evidence="6">
    <location>
        <begin position="275"/>
        <end position="297"/>
    </location>
</feature>
<feature type="transmembrane region" description="Helical" evidence="6">
    <location>
        <begin position="185"/>
        <end position="205"/>
    </location>
</feature>
<feature type="transmembrane region" description="Helical" evidence="6">
    <location>
        <begin position="60"/>
        <end position="78"/>
    </location>
</feature>
<feature type="domain" description="Major facilitator superfamily (MFS) profile" evidence="7">
    <location>
        <begin position="1"/>
        <end position="301"/>
    </location>
</feature>
<dbReference type="PANTHER" id="PTHR12778:SF10">
    <property type="entry name" value="MAJOR FACILITATOR SUPERFAMILY DOMAIN-CONTAINING PROTEIN 3"/>
    <property type="match status" value="1"/>
</dbReference>
<keyword evidence="3 6" id="KW-0812">Transmembrane</keyword>
<keyword evidence="2" id="KW-0813">Transport</keyword>
<evidence type="ECO:0000256" key="5">
    <source>
        <dbReference type="ARBA" id="ARBA00023136"/>
    </source>
</evidence>
<feature type="transmembrane region" description="Helical" evidence="6">
    <location>
        <begin position="156"/>
        <end position="178"/>
    </location>
</feature>
<name>A0A382L2L7_9ZZZZ</name>
<evidence type="ECO:0000256" key="6">
    <source>
        <dbReference type="SAM" id="Phobius"/>
    </source>
</evidence>
<feature type="transmembrane region" description="Helical" evidence="6">
    <location>
        <begin position="119"/>
        <end position="144"/>
    </location>
</feature>
<evidence type="ECO:0000256" key="1">
    <source>
        <dbReference type="ARBA" id="ARBA00004141"/>
    </source>
</evidence>
<dbReference type="EMBL" id="UINC01083429">
    <property type="protein sequence ID" value="SVC29121.1"/>
    <property type="molecule type" value="Genomic_DNA"/>
</dbReference>
<dbReference type="InterPro" id="IPR020846">
    <property type="entry name" value="MFS_dom"/>
</dbReference>
<evidence type="ECO:0000256" key="4">
    <source>
        <dbReference type="ARBA" id="ARBA00022989"/>
    </source>
</evidence>
<comment type="subcellular location">
    <subcellularLocation>
        <location evidence="1">Membrane</location>
        <topology evidence="1">Multi-pass membrane protein</topology>
    </subcellularLocation>
</comment>
<feature type="transmembrane region" description="Helical" evidence="6">
    <location>
        <begin position="225"/>
        <end position="243"/>
    </location>
</feature>
<sequence length="306" mass="33835">VSFFAATQDICIDAMRVELVLDHEQGEAASMYQGGWRIAFLVSQVFTFFVASYYDWSAAYFSIGILMSLLVLFSIFVIPEPEKPDSDLPGIVSNPLKSFRNLYLSPLKDLLKRYLNNHLLLIFLLIIFYRFSDIVLGSMAMPFYVDTGFSKEEVAIVTNAFGITMTMAGVFVGGLLIYRYNLMTVIFLGAILVMLTNVAFAWLDIVGHDVSALTVTITLDNFSQGVASTALIAFLSGLTNRAFTATQYAALFLLATFPATIIKGFSGFIVDSFGYFNFFLYAATLGVPAVVISFILLKKKFVLSTS</sequence>
<dbReference type="GO" id="GO:0022857">
    <property type="term" value="F:transmembrane transporter activity"/>
    <property type="evidence" value="ECO:0007669"/>
    <property type="project" value="InterPro"/>
</dbReference>
<evidence type="ECO:0000256" key="3">
    <source>
        <dbReference type="ARBA" id="ARBA00022692"/>
    </source>
</evidence>
<feature type="non-terminal residue" evidence="8">
    <location>
        <position position="1"/>
    </location>
</feature>
<dbReference type="PROSITE" id="PS50850">
    <property type="entry name" value="MFS"/>
    <property type="match status" value="1"/>
</dbReference>
<organism evidence="8">
    <name type="scientific">marine metagenome</name>
    <dbReference type="NCBI Taxonomy" id="408172"/>
    <lineage>
        <taxon>unclassified sequences</taxon>
        <taxon>metagenomes</taxon>
        <taxon>ecological metagenomes</taxon>
    </lineage>
</organism>